<organism evidence="1 2">
    <name type="scientific">Castor canadensis</name>
    <name type="common">American beaver</name>
    <dbReference type="NCBI Taxonomy" id="51338"/>
    <lineage>
        <taxon>Eukaryota</taxon>
        <taxon>Metazoa</taxon>
        <taxon>Chordata</taxon>
        <taxon>Craniata</taxon>
        <taxon>Vertebrata</taxon>
        <taxon>Euteleostomi</taxon>
        <taxon>Mammalia</taxon>
        <taxon>Eutheria</taxon>
        <taxon>Euarchontoglires</taxon>
        <taxon>Glires</taxon>
        <taxon>Rodentia</taxon>
        <taxon>Castorimorpha</taxon>
        <taxon>Castoridae</taxon>
        <taxon>Castor</taxon>
    </lineage>
</organism>
<name>A0AC58MF70_CASCN</name>
<sequence>MTVCSSLAPNTMFTVTKALEKALHQHFIYQKLEIAYAIHKPFPFFEALRDNSFITERMYSESLEACGNLVPISRVVYNILTKLEKTFDLSLLVTLFSQINLHEYPSLMAILRSFKSVGASYEEWNKPTSIMFKAPDDPAEGSSHQTHLPLPSPHSCLSIVSGPKASSQQIDEIPEEQSSHSDPAVPLLGIIREGGSTPVTDDSLMSKTNEEEESREMPISPSDTVQEIREASPIPCDPKEPPEVTSTPVNKKGKKRKRNIWSTPKKRHQKKRCPREISHETSEMKEGKRPQKTPSTPRTTHGKEAALPGRGIQKKLQVVSQGTQRNVVKRARNIKAACAKTSMPKGKPNNDTVDFLSPILPVTCGEAKGILYKEKMKQECLFLLGFSEKCIQNEEGVWLTINEFTVEGKRASSKCWKRSVRCGGQTLRQLIEEGLLLCPPKINLKTKVTSR</sequence>
<evidence type="ECO:0000313" key="2">
    <source>
        <dbReference type="RefSeq" id="XP_073928058.1"/>
    </source>
</evidence>
<accession>A0AC58MF70</accession>
<dbReference type="RefSeq" id="XP_073928058.1">
    <property type="nucleotide sequence ID" value="XM_074071957.1"/>
</dbReference>
<dbReference type="Proteomes" id="UP001732720">
    <property type="component" value="Chromosome 4"/>
</dbReference>
<evidence type="ECO:0000313" key="1">
    <source>
        <dbReference type="Proteomes" id="UP001732720"/>
    </source>
</evidence>
<keyword evidence="1" id="KW-1185">Reference proteome</keyword>
<protein>
    <submittedName>
        <fullName evidence="2">Sp110 nuclear body protein-like isoform X1</fullName>
    </submittedName>
</protein>
<proteinExistence type="predicted"/>
<reference evidence="2" key="1">
    <citation type="submission" date="2025-08" db="UniProtKB">
        <authorList>
            <consortium name="RefSeq"/>
        </authorList>
    </citation>
    <scope>IDENTIFICATION</scope>
</reference>
<gene>
    <name evidence="2" type="primary">LOC109682200</name>
</gene>